<dbReference type="AlphaFoldDB" id="A0A8S2A0G0"/>
<dbReference type="SUPFAM" id="SSF56235">
    <property type="entry name" value="N-terminal nucleophile aminohydrolases (Ntn hydrolases)"/>
    <property type="match status" value="1"/>
</dbReference>
<evidence type="ECO:0000256" key="4">
    <source>
        <dbReference type="ARBA" id="ARBA00011517"/>
    </source>
</evidence>
<dbReference type="PROSITE" id="PS00388">
    <property type="entry name" value="PROTEASOME_ALPHA_1"/>
    <property type="match status" value="1"/>
</dbReference>
<dbReference type="CDD" id="cd03754">
    <property type="entry name" value="proteasome_alpha_type_6"/>
    <property type="match status" value="1"/>
</dbReference>
<dbReference type="InterPro" id="IPR029055">
    <property type="entry name" value="Ntn_hydrolases_N"/>
</dbReference>
<organism evidence="11 12">
    <name type="scientific">Arabidopsis arenosa</name>
    <name type="common">Sand rock-cress</name>
    <name type="synonym">Cardaminopsis arenosa</name>
    <dbReference type="NCBI Taxonomy" id="38785"/>
    <lineage>
        <taxon>Eukaryota</taxon>
        <taxon>Viridiplantae</taxon>
        <taxon>Streptophyta</taxon>
        <taxon>Embryophyta</taxon>
        <taxon>Tracheophyta</taxon>
        <taxon>Spermatophyta</taxon>
        <taxon>Magnoliopsida</taxon>
        <taxon>eudicotyledons</taxon>
        <taxon>Gunneridae</taxon>
        <taxon>Pentapetalae</taxon>
        <taxon>rosids</taxon>
        <taxon>malvids</taxon>
        <taxon>Brassicales</taxon>
        <taxon>Brassicaceae</taxon>
        <taxon>Camelineae</taxon>
        <taxon>Arabidopsis</taxon>
    </lineage>
</organism>
<protein>
    <recommendedName>
        <fullName evidence="8">Proteasome subunit alpha type-1</fullName>
    </recommendedName>
</protein>
<sequence>MSRGSGAGYDRHITIFSPEGRLFQVEYAFKAVKAAGITSIGVRGKDSVCVVTQKKVPDKLLDQSSVSHLFPVTKYLGLLATGMTADSRSLVQQARNEAAEFRFQYGYEMPADILAKWIADKSQVYTQHAYMRPLGVVAMVLGIDEERGPLLYKCDPAGHFYGHKATSAGMKEQEAVNFLEKKMKENPAFTYDETVQTAISALQSVLQEDFKATEIEVGVVRADDPLFRSLRTEEIDEHLTAISERLLKSLHYGLQGKLINSAQHIQQVDWSARFSIAVEIANGLKLSPIFHRNIYQRIAWTRIWSLAFQISDSTITTATITSRTGYIAPGTDMALRCTEKRPVKDLTDVKVLEEHF</sequence>
<evidence type="ECO:0000256" key="3">
    <source>
        <dbReference type="ARBA" id="ARBA00004496"/>
    </source>
</evidence>
<dbReference type="Pfam" id="PF00227">
    <property type="entry name" value="Proteasome"/>
    <property type="match status" value="1"/>
</dbReference>
<evidence type="ECO:0000256" key="6">
    <source>
        <dbReference type="ARBA" id="ARBA00022942"/>
    </source>
</evidence>
<evidence type="ECO:0000259" key="10">
    <source>
        <dbReference type="PROSITE" id="PS00388"/>
    </source>
</evidence>
<reference evidence="11" key="1">
    <citation type="submission" date="2021-01" db="EMBL/GenBank/DDBJ databases">
        <authorList>
            <person name="Bezrukov I."/>
        </authorList>
    </citation>
    <scope>NUCLEOTIDE SEQUENCE</scope>
</reference>
<accession>A0A8S2A0G0</accession>
<dbReference type="GO" id="GO:0006511">
    <property type="term" value="P:ubiquitin-dependent protein catabolic process"/>
    <property type="evidence" value="ECO:0007669"/>
    <property type="project" value="InterPro"/>
</dbReference>
<comment type="subcellular location">
    <subcellularLocation>
        <location evidence="3">Cytoplasm</location>
    </subcellularLocation>
    <subcellularLocation>
        <location evidence="2">Nucleus</location>
    </subcellularLocation>
</comment>
<dbReference type="EMBL" id="LR999453">
    <property type="protein sequence ID" value="CAE5974745.1"/>
    <property type="molecule type" value="Genomic_DNA"/>
</dbReference>
<evidence type="ECO:0000313" key="11">
    <source>
        <dbReference type="EMBL" id="CAE5974745.1"/>
    </source>
</evidence>
<dbReference type="Proteomes" id="UP000682877">
    <property type="component" value="Chromosome 3"/>
</dbReference>
<proteinExistence type="inferred from homology"/>
<evidence type="ECO:0000256" key="9">
    <source>
        <dbReference type="PROSITE-ProRule" id="PRU00808"/>
    </source>
</evidence>
<keyword evidence="5" id="KW-0963">Cytoplasm</keyword>
<evidence type="ECO:0000313" key="12">
    <source>
        <dbReference type="Proteomes" id="UP000682877"/>
    </source>
</evidence>
<dbReference type="PROSITE" id="PS51475">
    <property type="entry name" value="PROTEASOME_ALPHA_2"/>
    <property type="match status" value="1"/>
</dbReference>
<evidence type="ECO:0000256" key="7">
    <source>
        <dbReference type="ARBA" id="ARBA00023242"/>
    </source>
</evidence>
<dbReference type="InterPro" id="IPR050115">
    <property type="entry name" value="Proteasome_alpha"/>
</dbReference>
<dbReference type="InterPro" id="IPR034642">
    <property type="entry name" value="Proteasome_subunit_alpha6"/>
</dbReference>
<dbReference type="Pfam" id="PF10584">
    <property type="entry name" value="Proteasome_A_N"/>
    <property type="match status" value="1"/>
</dbReference>
<evidence type="ECO:0000256" key="8">
    <source>
        <dbReference type="ARBA" id="ARBA00077317"/>
    </source>
</evidence>
<comment type="subunit">
    <text evidence="4">Component of the 20S core complex of the 26S proteasome. The 26S proteasome is composed of a core protease (CP), known as the 20S proteasome, capped at one or both ends by the 19S regulatory particle (RP/PA700). The 20S proteasome core is composed of 28 subunits that are arranged in four stacked rings, resulting in a barrel-shaped structure. The two end rings are each formed by seven alpha subunits, and the two central rings are each formed by seven beta subunits. The catalytic chamber with the active sites is on the inside of the barrel.</text>
</comment>
<dbReference type="NCBIfam" id="NF003075">
    <property type="entry name" value="PRK03996.1"/>
    <property type="match status" value="1"/>
</dbReference>
<feature type="domain" description="Proteasome alpha-type subunits" evidence="10">
    <location>
        <begin position="9"/>
        <end position="31"/>
    </location>
</feature>
<comment type="function">
    <text evidence="1">The proteasome is a multicatalytic proteinase complex which is characterized by its ability to cleave peptides with Arg, Phe, Tyr, Leu, and Glu adjacent to the leaving group at neutral or slightly basic pH. The proteasome has an ATP-dependent proteolytic activity.</text>
</comment>
<gene>
    <name evidence="11" type="ORF">AARE701A_LOCUS8253</name>
</gene>
<dbReference type="GO" id="GO:0005737">
    <property type="term" value="C:cytoplasm"/>
    <property type="evidence" value="ECO:0007669"/>
    <property type="project" value="UniProtKB-SubCell"/>
</dbReference>
<keyword evidence="6 9" id="KW-0647">Proteasome</keyword>
<comment type="similarity">
    <text evidence="9">Belongs to the peptidase T1A family.</text>
</comment>
<dbReference type="GO" id="GO:0019773">
    <property type="term" value="C:proteasome core complex, alpha-subunit complex"/>
    <property type="evidence" value="ECO:0007669"/>
    <property type="project" value="UniProtKB-UniRule"/>
</dbReference>
<dbReference type="FunFam" id="3.60.20.10:FF:000036">
    <property type="entry name" value="Proteasome subunit alpha type"/>
    <property type="match status" value="1"/>
</dbReference>
<keyword evidence="7" id="KW-0539">Nucleus</keyword>
<keyword evidence="12" id="KW-1185">Reference proteome</keyword>
<dbReference type="GO" id="GO:0005634">
    <property type="term" value="C:nucleus"/>
    <property type="evidence" value="ECO:0007669"/>
    <property type="project" value="UniProtKB-SubCell"/>
</dbReference>
<dbReference type="PANTHER" id="PTHR11599">
    <property type="entry name" value="PROTEASOME SUBUNIT ALPHA/BETA"/>
    <property type="match status" value="1"/>
</dbReference>
<evidence type="ECO:0000256" key="1">
    <source>
        <dbReference type="ARBA" id="ARBA00002000"/>
    </source>
</evidence>
<name>A0A8S2A0G0_ARAAE</name>
<dbReference type="SMART" id="SM00948">
    <property type="entry name" value="Proteasome_A_N"/>
    <property type="match status" value="1"/>
</dbReference>
<evidence type="ECO:0000256" key="5">
    <source>
        <dbReference type="ARBA" id="ARBA00022490"/>
    </source>
</evidence>
<dbReference type="InterPro" id="IPR001353">
    <property type="entry name" value="Proteasome_sua/b"/>
</dbReference>
<evidence type="ECO:0000256" key="2">
    <source>
        <dbReference type="ARBA" id="ARBA00004123"/>
    </source>
</evidence>
<dbReference type="InterPro" id="IPR000426">
    <property type="entry name" value="Proteasome_asu_N"/>
</dbReference>
<dbReference type="Gene3D" id="3.60.20.10">
    <property type="entry name" value="Glutamine Phosphoribosylpyrophosphate, subunit 1, domain 1"/>
    <property type="match status" value="1"/>
</dbReference>
<dbReference type="InterPro" id="IPR023332">
    <property type="entry name" value="Proteasome_alpha-type"/>
</dbReference>